<reference evidence="1" key="1">
    <citation type="submission" date="2021-01" db="UniProtKB">
        <authorList>
            <consortium name="EnsemblMetazoa"/>
        </authorList>
    </citation>
    <scope>IDENTIFICATION</scope>
</reference>
<accession>A0A7M7PU10</accession>
<name>A0A7M7PU10_NASVI</name>
<evidence type="ECO:0000313" key="1">
    <source>
        <dbReference type="EnsemblMetazoa" id="XP_031776872"/>
    </source>
</evidence>
<dbReference type="GeneID" id="107981308"/>
<dbReference type="AlphaFoldDB" id="A0A7M7PU10"/>
<organism evidence="1 2">
    <name type="scientific">Nasonia vitripennis</name>
    <name type="common">Parasitic wasp</name>
    <dbReference type="NCBI Taxonomy" id="7425"/>
    <lineage>
        <taxon>Eukaryota</taxon>
        <taxon>Metazoa</taxon>
        <taxon>Ecdysozoa</taxon>
        <taxon>Arthropoda</taxon>
        <taxon>Hexapoda</taxon>
        <taxon>Insecta</taxon>
        <taxon>Pterygota</taxon>
        <taxon>Neoptera</taxon>
        <taxon>Endopterygota</taxon>
        <taxon>Hymenoptera</taxon>
        <taxon>Apocrita</taxon>
        <taxon>Proctotrupomorpha</taxon>
        <taxon>Chalcidoidea</taxon>
        <taxon>Pteromalidae</taxon>
        <taxon>Pteromalinae</taxon>
        <taxon>Nasonia</taxon>
    </lineage>
</organism>
<dbReference type="PANTHER" id="PTHR46579:SF1">
    <property type="entry name" value="F5_8 TYPE C DOMAIN-CONTAINING PROTEIN"/>
    <property type="match status" value="1"/>
</dbReference>
<dbReference type="EnsemblMetazoa" id="XM_031921012">
    <property type="protein sequence ID" value="XP_031776872"/>
    <property type="gene ID" value="LOC107981308"/>
</dbReference>
<sequence>MSVFLSTFVDVINKLTSEGISCNVKNKNKVLKLHVLTCCVDSVARAPVQGIKQFNGKYGCSWCLHPGEWAEGSMRYPLLTYYVNDRDHEKTVNDMLHATPDNPINGIKYPSPLINFPKFNIILGFTVDYLHCCLEGVASQFTEYHLQSMSKDDIEELDEKINKITAPHQISRLSRPISIRKDWKAREWEHYVLFYSVPLLADHLSRNHLFHWLLFVKSLNILLQSSIHIRELDRADQMLHEFVAKSQEYFGIKSMTFNVHQLLHISKTVLNWGPLWCQSTFSFESANQNLFKAIQCSKGVTLQIVRFININHFISVVQEYVYPHADVLVKMYCDDFLGSKVQNTCKIRDITYFGLGNRVPNDILEKLQLSEHSANHF</sequence>
<dbReference type="Proteomes" id="UP000002358">
    <property type="component" value="Chromosome 1"/>
</dbReference>
<dbReference type="OrthoDB" id="7696251at2759"/>
<keyword evidence="2" id="KW-1185">Reference proteome</keyword>
<dbReference type="PANTHER" id="PTHR46579">
    <property type="entry name" value="F5/8 TYPE C DOMAIN-CONTAINING PROTEIN-RELATED"/>
    <property type="match status" value="1"/>
</dbReference>
<protein>
    <submittedName>
        <fullName evidence="1">Uncharacterized protein</fullName>
    </submittedName>
</protein>
<dbReference type="InParanoid" id="A0A7M7PU10"/>
<evidence type="ECO:0000313" key="2">
    <source>
        <dbReference type="Proteomes" id="UP000002358"/>
    </source>
</evidence>
<proteinExistence type="predicted"/>
<dbReference type="RefSeq" id="XP_031776872.1">
    <property type="nucleotide sequence ID" value="XM_031921012.2"/>
</dbReference>